<evidence type="ECO:0000256" key="10">
    <source>
        <dbReference type="RuleBase" id="RU079119"/>
    </source>
</evidence>
<comment type="subcellular location">
    <subcellularLocation>
        <location evidence="1">Membrane</location>
        <topology evidence="1">Multi-pass membrane protein</topology>
    </subcellularLocation>
</comment>
<keyword evidence="14" id="KW-1185">Reference proteome</keyword>
<comment type="similarity">
    <text evidence="10">Belongs to the DHHC palmitoyltransferase family.</text>
</comment>
<evidence type="ECO:0000256" key="3">
    <source>
        <dbReference type="ARBA" id="ARBA00022692"/>
    </source>
</evidence>
<evidence type="ECO:0000259" key="12">
    <source>
        <dbReference type="Pfam" id="PF01529"/>
    </source>
</evidence>
<evidence type="ECO:0000256" key="7">
    <source>
        <dbReference type="ARBA" id="ARBA00023288"/>
    </source>
</evidence>
<dbReference type="GO" id="GO:0006612">
    <property type="term" value="P:protein targeting to membrane"/>
    <property type="evidence" value="ECO:0007669"/>
    <property type="project" value="TreeGrafter"/>
</dbReference>
<feature type="transmembrane region" description="Helical" evidence="10">
    <location>
        <begin position="36"/>
        <end position="55"/>
    </location>
</feature>
<dbReference type="GO" id="GO:0016020">
    <property type="term" value="C:membrane"/>
    <property type="evidence" value="ECO:0007669"/>
    <property type="project" value="UniProtKB-SubCell"/>
</dbReference>
<evidence type="ECO:0000256" key="6">
    <source>
        <dbReference type="ARBA" id="ARBA00023139"/>
    </source>
</evidence>
<dbReference type="PANTHER" id="PTHR22883">
    <property type="entry name" value="ZINC FINGER DHHC DOMAIN CONTAINING PROTEIN"/>
    <property type="match status" value="1"/>
</dbReference>
<keyword evidence="7" id="KW-0449">Lipoprotein</keyword>
<dbReference type="GO" id="GO:0019706">
    <property type="term" value="F:protein-cysteine S-palmitoyltransferase activity"/>
    <property type="evidence" value="ECO:0007669"/>
    <property type="project" value="UniProtKB-EC"/>
</dbReference>
<evidence type="ECO:0000313" key="13">
    <source>
        <dbReference type="EMBL" id="WFD33926.1"/>
    </source>
</evidence>
<keyword evidence="3 10" id="KW-0812">Transmembrane</keyword>
<keyword evidence="2 10" id="KW-0808">Transferase</keyword>
<keyword evidence="8 10" id="KW-0012">Acyltransferase</keyword>
<evidence type="ECO:0000256" key="4">
    <source>
        <dbReference type="ARBA" id="ARBA00022989"/>
    </source>
</evidence>
<reference evidence="13" key="1">
    <citation type="submission" date="2023-03" db="EMBL/GenBank/DDBJ databases">
        <title>Mating type loci evolution in Malassezia.</title>
        <authorList>
            <person name="Coelho M.A."/>
        </authorList>
    </citation>
    <scope>NUCLEOTIDE SEQUENCE</scope>
    <source>
        <strain evidence="13">CBS 11721</strain>
    </source>
</reference>
<keyword evidence="4 10" id="KW-1133">Transmembrane helix</keyword>
<protein>
    <recommendedName>
        <fullName evidence="10">Palmitoyltransferase</fullName>
        <ecNumber evidence="10">2.3.1.225</ecNumber>
    </recommendedName>
</protein>
<dbReference type="InterPro" id="IPR039859">
    <property type="entry name" value="PFA4/ZDH16/20/ERF2-like"/>
</dbReference>
<dbReference type="InterPro" id="IPR001594">
    <property type="entry name" value="Palmitoyltrfase_DHHC"/>
</dbReference>
<comment type="catalytic activity">
    <reaction evidence="9 10">
        <text>L-cysteinyl-[protein] + hexadecanoyl-CoA = S-hexadecanoyl-L-cysteinyl-[protein] + CoA</text>
        <dbReference type="Rhea" id="RHEA:36683"/>
        <dbReference type="Rhea" id="RHEA-COMP:10131"/>
        <dbReference type="Rhea" id="RHEA-COMP:11032"/>
        <dbReference type="ChEBI" id="CHEBI:29950"/>
        <dbReference type="ChEBI" id="CHEBI:57287"/>
        <dbReference type="ChEBI" id="CHEBI:57379"/>
        <dbReference type="ChEBI" id="CHEBI:74151"/>
        <dbReference type="EC" id="2.3.1.225"/>
    </reaction>
</comment>
<gene>
    <name evidence="13" type="primary">ERF2</name>
    <name evidence="13" type="ORF">MCUN1_000752</name>
</gene>
<dbReference type="AlphaFoldDB" id="A0AAF0ET55"/>
<dbReference type="Proteomes" id="UP001219933">
    <property type="component" value="Chromosome 1"/>
</dbReference>
<evidence type="ECO:0000256" key="9">
    <source>
        <dbReference type="ARBA" id="ARBA00048048"/>
    </source>
</evidence>
<dbReference type="EMBL" id="CP119877">
    <property type="protein sequence ID" value="WFD33926.1"/>
    <property type="molecule type" value="Genomic_DNA"/>
</dbReference>
<organism evidence="13 14">
    <name type="scientific">Malassezia cuniculi</name>
    <dbReference type="NCBI Taxonomy" id="948313"/>
    <lineage>
        <taxon>Eukaryota</taxon>
        <taxon>Fungi</taxon>
        <taxon>Dikarya</taxon>
        <taxon>Basidiomycota</taxon>
        <taxon>Ustilaginomycotina</taxon>
        <taxon>Malasseziomycetes</taxon>
        <taxon>Malasseziales</taxon>
        <taxon>Malasseziaceae</taxon>
        <taxon>Malassezia</taxon>
    </lineage>
</organism>
<evidence type="ECO:0000313" key="14">
    <source>
        <dbReference type="Proteomes" id="UP001219933"/>
    </source>
</evidence>
<dbReference type="Pfam" id="PF01529">
    <property type="entry name" value="DHHC"/>
    <property type="match status" value="1"/>
</dbReference>
<dbReference type="GO" id="GO:0005783">
    <property type="term" value="C:endoplasmic reticulum"/>
    <property type="evidence" value="ECO:0007669"/>
    <property type="project" value="TreeGrafter"/>
</dbReference>
<evidence type="ECO:0000256" key="11">
    <source>
        <dbReference type="SAM" id="MobiDB-lite"/>
    </source>
</evidence>
<feature type="domain" description="Palmitoyltransferase DHHC" evidence="12">
    <location>
        <begin position="128"/>
        <end position="262"/>
    </location>
</feature>
<name>A0AAF0ET55_9BASI</name>
<feature type="transmembrane region" description="Helical" evidence="10">
    <location>
        <begin position="228"/>
        <end position="252"/>
    </location>
</feature>
<keyword evidence="6" id="KW-0564">Palmitate</keyword>
<feature type="region of interest" description="Disordered" evidence="11">
    <location>
        <begin position="308"/>
        <end position="333"/>
    </location>
</feature>
<feature type="transmembrane region" description="Helical" evidence="10">
    <location>
        <begin position="61"/>
        <end position="81"/>
    </location>
</feature>
<proteinExistence type="inferred from homology"/>
<evidence type="ECO:0000256" key="8">
    <source>
        <dbReference type="ARBA" id="ARBA00023315"/>
    </source>
</evidence>
<dbReference type="GO" id="GO:0005794">
    <property type="term" value="C:Golgi apparatus"/>
    <property type="evidence" value="ECO:0007669"/>
    <property type="project" value="TreeGrafter"/>
</dbReference>
<sequence length="350" mass="39119">MTQPAWSAGGRAYEQHEGNVIFLLGGRLQTSRDNPLILLFTLALVFGGPIVWVAFEAHYVWTAISPAPLIIFAYVTLNAWASLVRTSFCDPGIIPRYLEDGDKPSEKSIVLTRVDDGGVAGSLETTIALQWCTTCHIYRPPRASHCRACNNCVDTIDHHCVFLNACIGRRNYAAFVSMLVHLFICIIISVVCSALHLYHVAHPTTDAQRSGTGSGFVYALRHEPQCIVFFWVGSVFLIPVSCLLTYHVWLITQNRTTIEQIRLEASGRIYDMERKDADCAENYACLRMCVRFSAWVRQFLVAPTIVSSSDKGNNKRRRSPFQRPHASQNAQAALGRAVPDVFMSWRDAPP</sequence>
<dbReference type="EC" id="2.3.1.225" evidence="10"/>
<dbReference type="PANTHER" id="PTHR22883:SF488">
    <property type="entry name" value="PALMITOYLTRANSFERASE"/>
    <property type="match status" value="1"/>
</dbReference>
<feature type="transmembrane region" description="Helical" evidence="10">
    <location>
        <begin position="172"/>
        <end position="198"/>
    </location>
</feature>
<evidence type="ECO:0000256" key="5">
    <source>
        <dbReference type="ARBA" id="ARBA00023136"/>
    </source>
</evidence>
<comment type="domain">
    <text evidence="10">The DHHC domain is required for palmitoyltransferase activity.</text>
</comment>
<evidence type="ECO:0000256" key="2">
    <source>
        <dbReference type="ARBA" id="ARBA00022679"/>
    </source>
</evidence>
<evidence type="ECO:0000256" key="1">
    <source>
        <dbReference type="ARBA" id="ARBA00004141"/>
    </source>
</evidence>
<keyword evidence="5 10" id="KW-0472">Membrane</keyword>
<accession>A0AAF0ET55</accession>